<evidence type="ECO:0000256" key="3">
    <source>
        <dbReference type="ARBA" id="ARBA00022679"/>
    </source>
</evidence>
<evidence type="ECO:0000259" key="11">
    <source>
        <dbReference type="PROSITE" id="PS51918"/>
    </source>
</evidence>
<dbReference type="GO" id="GO:0046872">
    <property type="term" value="F:metal ion binding"/>
    <property type="evidence" value="ECO:0007669"/>
    <property type="project" value="UniProtKB-KW"/>
</dbReference>
<keyword evidence="2 8" id="KW-0963">Cytoplasm</keyword>
<dbReference type="InterPro" id="IPR012340">
    <property type="entry name" value="NA-bd_OB-fold"/>
</dbReference>
<evidence type="ECO:0000256" key="1">
    <source>
        <dbReference type="ARBA" id="ARBA00022485"/>
    </source>
</evidence>
<evidence type="ECO:0000259" key="10">
    <source>
        <dbReference type="PROSITE" id="PS51449"/>
    </source>
</evidence>
<dbReference type="GO" id="GO:0051539">
    <property type="term" value="F:4 iron, 4 sulfur cluster binding"/>
    <property type="evidence" value="ECO:0007669"/>
    <property type="project" value="UniProtKB-UniRule"/>
</dbReference>
<feature type="binding site" evidence="8">
    <location>
        <position position="47"/>
    </location>
    <ligand>
        <name>[4Fe-4S] cluster</name>
        <dbReference type="ChEBI" id="CHEBI:49883"/>
        <label>1</label>
    </ligand>
</feature>
<dbReference type="InterPro" id="IPR005840">
    <property type="entry name" value="Ribosomal_uS12_MeSTrfase_RimO"/>
</dbReference>
<dbReference type="SFLD" id="SFLDG01061">
    <property type="entry name" value="methylthiotransferase"/>
    <property type="match status" value="1"/>
</dbReference>
<dbReference type="NCBIfam" id="TIGR00089">
    <property type="entry name" value="MiaB/RimO family radical SAM methylthiotransferase"/>
    <property type="match status" value="1"/>
</dbReference>
<dbReference type="InterPro" id="IPR007197">
    <property type="entry name" value="rSAM"/>
</dbReference>
<comment type="subcellular location">
    <subcellularLocation>
        <location evidence="8">Cytoplasm</location>
    </subcellularLocation>
</comment>
<dbReference type="SMART" id="SM00729">
    <property type="entry name" value="Elp3"/>
    <property type="match status" value="1"/>
</dbReference>
<evidence type="ECO:0000313" key="12">
    <source>
        <dbReference type="EMBL" id="SHK34217.1"/>
    </source>
</evidence>
<keyword evidence="13" id="KW-1185">Reference proteome</keyword>
<dbReference type="NCBIfam" id="TIGR01125">
    <property type="entry name" value="30S ribosomal protein S12 methylthiotransferase RimO"/>
    <property type="match status" value="1"/>
</dbReference>
<keyword evidence="1 8" id="KW-0004">4Fe-4S</keyword>
<dbReference type="GO" id="GO:0103039">
    <property type="term" value="F:protein methylthiotransferase activity"/>
    <property type="evidence" value="ECO:0007669"/>
    <property type="project" value="UniProtKB-EC"/>
</dbReference>
<dbReference type="InterPro" id="IPR002792">
    <property type="entry name" value="TRAM_dom"/>
</dbReference>
<feature type="binding site" evidence="8">
    <location>
        <position position="159"/>
    </location>
    <ligand>
        <name>[4Fe-4S] cluster</name>
        <dbReference type="ChEBI" id="CHEBI:49883"/>
        <label>2</label>
        <note>4Fe-4S-S-AdoMet</note>
    </ligand>
</feature>
<keyword evidence="5 8" id="KW-0479">Metal-binding</keyword>
<feature type="domain" description="MTTase N-terminal" evidence="10">
    <location>
        <begin position="3"/>
        <end position="118"/>
    </location>
</feature>
<dbReference type="OrthoDB" id="9805215at2"/>
<evidence type="ECO:0000256" key="4">
    <source>
        <dbReference type="ARBA" id="ARBA00022691"/>
    </source>
</evidence>
<reference evidence="12 13" key="1">
    <citation type="submission" date="2016-11" db="EMBL/GenBank/DDBJ databases">
        <authorList>
            <person name="Jaros S."/>
            <person name="Januszkiewicz K."/>
            <person name="Wedrychowicz H."/>
        </authorList>
    </citation>
    <scope>NUCLEOTIDE SEQUENCE [LARGE SCALE GENOMIC DNA]</scope>
    <source>
        <strain evidence="12 13">DSM 21758</strain>
    </source>
</reference>
<proteinExistence type="inferred from homology"/>
<dbReference type="InterPro" id="IPR020612">
    <property type="entry name" value="Methylthiotransferase_CS"/>
</dbReference>
<comment type="function">
    <text evidence="8">Catalyzes the methylthiolation of an aspartic acid residue of ribosomal protein uS12.</text>
</comment>
<dbReference type="PROSITE" id="PS51918">
    <property type="entry name" value="RADICAL_SAM"/>
    <property type="match status" value="1"/>
</dbReference>
<dbReference type="Gene3D" id="3.80.30.20">
    <property type="entry name" value="tm_1862 like domain"/>
    <property type="match status" value="1"/>
</dbReference>
<keyword evidence="12" id="KW-0689">Ribosomal protein</keyword>
<dbReference type="GO" id="GO:0140101">
    <property type="term" value="F:catalytic activity, acting on a tRNA"/>
    <property type="evidence" value="ECO:0007669"/>
    <property type="project" value="UniProtKB-ARBA"/>
</dbReference>
<dbReference type="GO" id="GO:0005840">
    <property type="term" value="C:ribosome"/>
    <property type="evidence" value="ECO:0007669"/>
    <property type="project" value="UniProtKB-KW"/>
</dbReference>
<dbReference type="AlphaFoldDB" id="A0A1M6RPG6"/>
<dbReference type="GO" id="GO:0005829">
    <property type="term" value="C:cytosol"/>
    <property type="evidence" value="ECO:0007669"/>
    <property type="project" value="TreeGrafter"/>
</dbReference>
<evidence type="ECO:0000313" key="13">
    <source>
        <dbReference type="Proteomes" id="UP000184310"/>
    </source>
</evidence>
<dbReference type="Gene3D" id="3.40.50.12160">
    <property type="entry name" value="Methylthiotransferase, N-terminal domain"/>
    <property type="match status" value="1"/>
</dbReference>
<evidence type="ECO:0000256" key="8">
    <source>
        <dbReference type="HAMAP-Rule" id="MF_01865"/>
    </source>
</evidence>
<feature type="domain" description="Radical SAM core" evidence="11">
    <location>
        <begin position="141"/>
        <end position="371"/>
    </location>
</feature>
<comment type="similarity">
    <text evidence="8">Belongs to the methylthiotransferase family. RimO subfamily.</text>
</comment>
<dbReference type="CDD" id="cd01335">
    <property type="entry name" value="Radical_SAM"/>
    <property type="match status" value="1"/>
</dbReference>
<dbReference type="SFLD" id="SFLDG01082">
    <property type="entry name" value="B12-binding_domain_containing"/>
    <property type="match status" value="1"/>
</dbReference>
<dbReference type="InterPro" id="IPR013848">
    <property type="entry name" value="Methylthiotransferase_N"/>
</dbReference>
<dbReference type="EC" id="2.8.4.4" evidence="8"/>
<comment type="cofactor">
    <cofactor evidence="8">
        <name>[4Fe-4S] cluster</name>
        <dbReference type="ChEBI" id="CHEBI:49883"/>
    </cofactor>
    <text evidence="8">Binds 2 [4Fe-4S] clusters. One cluster is coordinated with 3 cysteines and an exchangeable S-adenosyl-L-methionine.</text>
</comment>
<evidence type="ECO:0000256" key="6">
    <source>
        <dbReference type="ARBA" id="ARBA00023004"/>
    </source>
</evidence>
<keyword evidence="7 8" id="KW-0411">Iron-sulfur</keyword>
<dbReference type="FunFam" id="3.80.30.20:FF:000001">
    <property type="entry name" value="tRNA-2-methylthio-N(6)-dimethylallyladenosine synthase 2"/>
    <property type="match status" value="1"/>
</dbReference>
<organism evidence="12 13">
    <name type="scientific">Clostridium cavendishii DSM 21758</name>
    <dbReference type="NCBI Taxonomy" id="1121302"/>
    <lineage>
        <taxon>Bacteria</taxon>
        <taxon>Bacillati</taxon>
        <taxon>Bacillota</taxon>
        <taxon>Clostridia</taxon>
        <taxon>Eubacteriales</taxon>
        <taxon>Clostridiaceae</taxon>
        <taxon>Clostridium</taxon>
    </lineage>
</organism>
<accession>A0A1M6RPG6</accession>
<feature type="binding site" evidence="8">
    <location>
        <position position="162"/>
    </location>
    <ligand>
        <name>[4Fe-4S] cluster</name>
        <dbReference type="ChEBI" id="CHEBI:49883"/>
        <label>2</label>
        <note>4Fe-4S-S-AdoMet</note>
    </ligand>
</feature>
<dbReference type="Gene3D" id="2.40.50.140">
    <property type="entry name" value="Nucleic acid-binding proteins"/>
    <property type="match status" value="1"/>
</dbReference>
<dbReference type="PANTHER" id="PTHR43837:SF1">
    <property type="entry name" value="RIBOSOMAL PROTEIN US12 METHYLTHIOTRANSFERASE RIMO"/>
    <property type="match status" value="1"/>
</dbReference>
<keyword evidence="6 8" id="KW-0408">Iron</keyword>
<dbReference type="InterPro" id="IPR006638">
    <property type="entry name" value="Elp3/MiaA/NifB-like_rSAM"/>
</dbReference>
<dbReference type="Proteomes" id="UP000184310">
    <property type="component" value="Unassembled WGS sequence"/>
</dbReference>
<dbReference type="InterPro" id="IPR005839">
    <property type="entry name" value="Methylthiotransferase"/>
</dbReference>
<dbReference type="STRING" id="1121302.SAMN02745163_03636"/>
<dbReference type="PANTHER" id="PTHR43837">
    <property type="entry name" value="RIBOSOMAL PROTEIN S12 METHYLTHIOTRANSFERASE RIMO"/>
    <property type="match status" value="1"/>
</dbReference>
<dbReference type="SUPFAM" id="SSF102114">
    <property type="entry name" value="Radical SAM enzymes"/>
    <property type="match status" value="1"/>
</dbReference>
<evidence type="ECO:0000256" key="7">
    <source>
        <dbReference type="ARBA" id="ARBA00023014"/>
    </source>
</evidence>
<dbReference type="PROSITE" id="PS51449">
    <property type="entry name" value="MTTASE_N"/>
    <property type="match status" value="1"/>
</dbReference>
<comment type="catalytic activity">
    <reaction evidence="8">
        <text>L-aspartate(89)-[ribosomal protein uS12]-hydrogen + (sulfur carrier)-SH + AH2 + 2 S-adenosyl-L-methionine = 3-methylsulfanyl-L-aspartate(89)-[ribosomal protein uS12]-hydrogen + (sulfur carrier)-H + 5'-deoxyadenosine + L-methionine + A + S-adenosyl-L-homocysteine + 2 H(+)</text>
        <dbReference type="Rhea" id="RHEA:37087"/>
        <dbReference type="Rhea" id="RHEA-COMP:10460"/>
        <dbReference type="Rhea" id="RHEA-COMP:10461"/>
        <dbReference type="Rhea" id="RHEA-COMP:14737"/>
        <dbReference type="Rhea" id="RHEA-COMP:14739"/>
        <dbReference type="ChEBI" id="CHEBI:13193"/>
        <dbReference type="ChEBI" id="CHEBI:15378"/>
        <dbReference type="ChEBI" id="CHEBI:17319"/>
        <dbReference type="ChEBI" id="CHEBI:17499"/>
        <dbReference type="ChEBI" id="CHEBI:29917"/>
        <dbReference type="ChEBI" id="CHEBI:29961"/>
        <dbReference type="ChEBI" id="CHEBI:57844"/>
        <dbReference type="ChEBI" id="CHEBI:57856"/>
        <dbReference type="ChEBI" id="CHEBI:59789"/>
        <dbReference type="ChEBI" id="CHEBI:64428"/>
        <dbReference type="ChEBI" id="CHEBI:73599"/>
        <dbReference type="EC" id="2.8.4.4"/>
    </reaction>
</comment>
<dbReference type="SFLD" id="SFLDF00274">
    <property type="entry name" value="ribosomal_protein_S12_methylth"/>
    <property type="match status" value="1"/>
</dbReference>
<name>A0A1M6RPG6_9CLOT</name>
<dbReference type="PROSITE" id="PS50926">
    <property type="entry name" value="TRAM"/>
    <property type="match status" value="1"/>
</dbReference>
<feature type="binding site" evidence="8">
    <location>
        <position position="81"/>
    </location>
    <ligand>
        <name>[4Fe-4S] cluster</name>
        <dbReference type="ChEBI" id="CHEBI:49883"/>
        <label>1</label>
    </ligand>
</feature>
<dbReference type="Pfam" id="PF18693">
    <property type="entry name" value="TRAM_2"/>
    <property type="match status" value="1"/>
</dbReference>
<dbReference type="SFLD" id="SFLDS00029">
    <property type="entry name" value="Radical_SAM"/>
    <property type="match status" value="1"/>
</dbReference>
<evidence type="ECO:0000256" key="2">
    <source>
        <dbReference type="ARBA" id="ARBA00022490"/>
    </source>
</evidence>
<dbReference type="InterPro" id="IPR058240">
    <property type="entry name" value="rSAM_sf"/>
</dbReference>
<dbReference type="GO" id="GO:0035600">
    <property type="term" value="P:tRNA methylthiolation"/>
    <property type="evidence" value="ECO:0007669"/>
    <property type="project" value="UniProtKB-ARBA"/>
</dbReference>
<dbReference type="InterPro" id="IPR023404">
    <property type="entry name" value="rSAM_horseshoe"/>
</dbReference>
<dbReference type="GO" id="GO:0035599">
    <property type="term" value="F:aspartic acid methylthiotransferase activity"/>
    <property type="evidence" value="ECO:0007669"/>
    <property type="project" value="TreeGrafter"/>
</dbReference>
<dbReference type="InterPro" id="IPR038135">
    <property type="entry name" value="Methylthiotransferase_N_sf"/>
</dbReference>
<keyword evidence="4 8" id="KW-0949">S-adenosyl-L-methionine</keyword>
<dbReference type="EMBL" id="FQZB01000016">
    <property type="protein sequence ID" value="SHK34217.1"/>
    <property type="molecule type" value="Genomic_DNA"/>
</dbReference>
<evidence type="ECO:0000259" key="9">
    <source>
        <dbReference type="PROSITE" id="PS50926"/>
    </source>
</evidence>
<keyword evidence="3 8" id="KW-0808">Transferase</keyword>
<feature type="binding site" evidence="8">
    <location>
        <position position="12"/>
    </location>
    <ligand>
        <name>[4Fe-4S] cluster</name>
        <dbReference type="ChEBI" id="CHEBI:49883"/>
        <label>1</label>
    </ligand>
</feature>
<dbReference type="Pfam" id="PF00919">
    <property type="entry name" value="UPF0004"/>
    <property type="match status" value="1"/>
</dbReference>
<keyword evidence="12" id="KW-0687">Ribonucleoprotein</keyword>
<dbReference type="RefSeq" id="WP_072991316.1">
    <property type="nucleotide sequence ID" value="NZ_FQZB01000016.1"/>
</dbReference>
<sequence length="443" mass="50713">MKYKVGIVSLGCDKNRVDSEIILGKVKSDYEITNNPKEADIIIVNTCGFIEKAKQESINTILDMAKYKEKYNCKLLIATGCLTQRYGEELKEEMPEIDVMLGVNDYDKINQSIIAFIKEDKRALAVSYKDTGINEGERVITTGKSTAYIRIAEGCNNFCTYCVIPKIRGKYRSRNFESIIDEAKILASQGVKELIVIAQDTTNYGVDLYGKRRIHELIRELSKIDSIEWIRLMYSYPEAIEDELLKEMAENEKVCKYMDIPIQHISSSILKRMGRRTTKEEIISKINKIRSYMNDVTLRTSIIVGFPGETEQDFEELKNFIKEIKLDKVGVFTYSQEEDTPASIMDNQVDEHVKVSREQELMLIQREVSKEINNNKIGKKYKVLIEAIEDGSYIGRNFEMAPEVDGAVFVKEKDLIIGNFYEVNINSALEYDLVGVVDNESSK</sequence>
<gene>
    <name evidence="8" type="primary">rimO</name>
    <name evidence="12" type="ORF">SAMN02745163_03636</name>
</gene>
<dbReference type="PROSITE" id="PS01278">
    <property type="entry name" value="MTTASE_RADICAL"/>
    <property type="match status" value="1"/>
</dbReference>
<feature type="domain" description="TRAM" evidence="9">
    <location>
        <begin position="374"/>
        <end position="439"/>
    </location>
</feature>
<evidence type="ECO:0000256" key="5">
    <source>
        <dbReference type="ARBA" id="ARBA00022723"/>
    </source>
</evidence>
<protein>
    <recommendedName>
        <fullName evidence="8">Ribosomal protein uS12 methylthiotransferase RimO</fullName>
        <shortName evidence="8">uS12 MTTase</shortName>
        <shortName evidence="8">uS12 methylthiotransferase</shortName>
        <ecNumber evidence="8">2.8.4.4</ecNumber>
    </recommendedName>
    <alternativeName>
        <fullName evidence="8">Ribosomal protein uS12 (aspartate-C(3))-methylthiotransferase</fullName>
    </alternativeName>
    <alternativeName>
        <fullName evidence="8">Ribosome maturation factor RimO</fullName>
    </alternativeName>
</protein>
<dbReference type="HAMAP" id="MF_01865">
    <property type="entry name" value="MTTase_RimO"/>
    <property type="match status" value="1"/>
</dbReference>
<feature type="binding site" evidence="8">
    <location>
        <position position="155"/>
    </location>
    <ligand>
        <name>[4Fe-4S] cluster</name>
        <dbReference type="ChEBI" id="CHEBI:49883"/>
        <label>2</label>
        <note>4Fe-4S-S-AdoMet</note>
    </ligand>
</feature>
<dbReference type="Pfam" id="PF04055">
    <property type="entry name" value="Radical_SAM"/>
    <property type="match status" value="1"/>
</dbReference>